<evidence type="ECO:0000256" key="3">
    <source>
        <dbReference type="ARBA" id="ARBA00023002"/>
    </source>
</evidence>
<evidence type="ECO:0000313" key="10">
    <source>
        <dbReference type="Proteomes" id="UP000509346"/>
    </source>
</evidence>
<dbReference type="GO" id="GO:0089714">
    <property type="term" value="F:UDP-N-acetyl-D-mannosamine dehydrogenase activity"/>
    <property type="evidence" value="ECO:0007669"/>
    <property type="project" value="UniProtKB-EC"/>
</dbReference>
<dbReference type="PIRSF" id="PIRSF500136">
    <property type="entry name" value="UDP_ManNAc_DH"/>
    <property type="match status" value="1"/>
</dbReference>
<dbReference type="NCBIfam" id="TIGR03026">
    <property type="entry name" value="NDP-sugDHase"/>
    <property type="match status" value="1"/>
</dbReference>
<feature type="domain" description="UDP-glucose/GDP-mannose dehydrogenase C-terminal" evidence="8">
    <location>
        <begin position="320"/>
        <end position="416"/>
    </location>
</feature>
<dbReference type="Gene3D" id="3.40.50.720">
    <property type="entry name" value="NAD(P)-binding Rossmann-like Domain"/>
    <property type="match status" value="2"/>
</dbReference>
<keyword evidence="3" id="KW-0560">Oxidoreductase</keyword>
<keyword evidence="4" id="KW-0520">NAD</keyword>
<reference evidence="9 10" key="1">
    <citation type="submission" date="2020-07" db="EMBL/GenBank/DDBJ databases">
        <title>Halosimplex litoreum sp. nov. and Halosimplex rubrum sp. nov., isolated from different salt environments.</title>
        <authorList>
            <person name="Cui H."/>
        </authorList>
    </citation>
    <scope>NUCLEOTIDE SEQUENCE [LARGE SCALE GENOMIC DNA]</scope>
    <source>
        <strain evidence="9 10">R2</strain>
    </source>
</reference>
<dbReference type="RefSeq" id="WP_179921019.1">
    <property type="nucleotide sequence ID" value="NZ_CP058909.1"/>
</dbReference>
<dbReference type="Pfam" id="PF03720">
    <property type="entry name" value="UDPG_MGDP_dh_C"/>
    <property type="match status" value="1"/>
</dbReference>
<dbReference type="InterPro" id="IPR001732">
    <property type="entry name" value="UDP-Glc/GDP-Man_DH_N"/>
</dbReference>
<sequence>MQTSDDTFAIIGLGEVGLRLAIALVDSDYSVTGVDIDDTRVEELRAGNSYIQDIPSEEIERIHGRDFSVTTSYEDLRSASYFAVCVPTPLQKAGQPDISYVVAAVESLVPILTSGDTVIIESTVYPGATEDLIAPIIEDEGFEIGSDIHLAFSPERIDPNNEEYTLAEIPKVIGGATPECATRVEAVYSEIFEDIVHVNSTTEAEMTKILENTFRNVNIALVNELVKVADNLNIDFWTVIEAAKTKPYGFMPFYPGPGLGGHCIPVDPLYLSWTARQNGLKTPLIDLADKTNREMSEYVVTRTMRHLNEFGTPLSGASVLVLGVTYKPDVPDVRNSPGVDIIDHLEDHNADVSYHDPYIKTVEVPGQGEYESETLDAEILSRTDCVVIVADHSAYDFEWIASQAPLVFDTRNATAQLEDNSIRRL</sequence>
<dbReference type="GO" id="GO:0000271">
    <property type="term" value="P:polysaccharide biosynthetic process"/>
    <property type="evidence" value="ECO:0007669"/>
    <property type="project" value="InterPro"/>
</dbReference>
<dbReference type="InterPro" id="IPR028359">
    <property type="entry name" value="UDP_ManNAc/GlcNAc_DH"/>
</dbReference>
<dbReference type="EMBL" id="CP058909">
    <property type="protein sequence ID" value="QLH81211.1"/>
    <property type="molecule type" value="Genomic_DNA"/>
</dbReference>
<dbReference type="InterPro" id="IPR036291">
    <property type="entry name" value="NAD(P)-bd_dom_sf"/>
</dbReference>
<keyword evidence="10" id="KW-1185">Reference proteome</keyword>
<dbReference type="OrthoDB" id="372050at2157"/>
<dbReference type="SUPFAM" id="SSF52413">
    <property type="entry name" value="UDP-glucose/GDP-mannose dehydrogenase C-terminal domain"/>
    <property type="match status" value="1"/>
</dbReference>
<dbReference type="Pfam" id="PF03721">
    <property type="entry name" value="UDPG_MGDP_dh_N"/>
    <property type="match status" value="1"/>
</dbReference>
<dbReference type="InterPro" id="IPR014026">
    <property type="entry name" value="UDP-Glc/GDP-Man_DH_dimer"/>
</dbReference>
<dbReference type="SUPFAM" id="SSF48179">
    <property type="entry name" value="6-phosphogluconate dehydrogenase C-terminal domain-like"/>
    <property type="match status" value="1"/>
</dbReference>
<comment type="similarity">
    <text evidence="7">Belongs to the UDP-glucose/GDP-mannose dehydrogenase family.</text>
</comment>
<evidence type="ECO:0000256" key="7">
    <source>
        <dbReference type="PIRNR" id="PIRNR000124"/>
    </source>
</evidence>
<name>A0A7D5T2J9_9EURY</name>
<accession>A0A7D5T2J9</accession>
<evidence type="ECO:0000259" key="8">
    <source>
        <dbReference type="SMART" id="SM00984"/>
    </source>
</evidence>
<dbReference type="SUPFAM" id="SSF51735">
    <property type="entry name" value="NAD(P)-binding Rossmann-fold domains"/>
    <property type="match status" value="1"/>
</dbReference>
<dbReference type="InterPro" id="IPR017476">
    <property type="entry name" value="UDP-Glc/GDP-Man"/>
</dbReference>
<dbReference type="EC" id="1.1.1.336" evidence="1"/>
<evidence type="ECO:0000256" key="1">
    <source>
        <dbReference type="ARBA" id="ARBA00012935"/>
    </source>
</evidence>
<dbReference type="GO" id="GO:0016628">
    <property type="term" value="F:oxidoreductase activity, acting on the CH-CH group of donors, NAD or NADP as acceptor"/>
    <property type="evidence" value="ECO:0007669"/>
    <property type="project" value="InterPro"/>
</dbReference>
<dbReference type="AlphaFoldDB" id="A0A7D5T2J9"/>
<dbReference type="GO" id="GO:0051287">
    <property type="term" value="F:NAD binding"/>
    <property type="evidence" value="ECO:0007669"/>
    <property type="project" value="InterPro"/>
</dbReference>
<evidence type="ECO:0000313" key="9">
    <source>
        <dbReference type="EMBL" id="QLH81211.1"/>
    </source>
</evidence>
<comment type="catalytic activity">
    <reaction evidence="6">
        <text>UDP-N-acetyl-alpha-D-mannosamine + 2 NAD(+) + H2O = UDP-N-acetyl-alpha-D-mannosaminouronate + 2 NADH + 3 H(+)</text>
        <dbReference type="Rhea" id="RHEA:25780"/>
        <dbReference type="ChEBI" id="CHEBI:15377"/>
        <dbReference type="ChEBI" id="CHEBI:15378"/>
        <dbReference type="ChEBI" id="CHEBI:57540"/>
        <dbReference type="ChEBI" id="CHEBI:57945"/>
        <dbReference type="ChEBI" id="CHEBI:68623"/>
        <dbReference type="ChEBI" id="CHEBI:70731"/>
        <dbReference type="EC" id="1.1.1.336"/>
    </reaction>
</comment>
<dbReference type="InterPro" id="IPR014027">
    <property type="entry name" value="UDP-Glc/GDP-Man_DH_C"/>
</dbReference>
<dbReference type="Pfam" id="PF00984">
    <property type="entry name" value="UDPG_MGDP_dh"/>
    <property type="match status" value="1"/>
</dbReference>
<dbReference type="Proteomes" id="UP000509346">
    <property type="component" value="Chromosome"/>
</dbReference>
<dbReference type="PANTHER" id="PTHR43491:SF1">
    <property type="entry name" value="UDP-N-ACETYL-D-MANNOSAMINE DEHYDROGENASE"/>
    <property type="match status" value="1"/>
</dbReference>
<evidence type="ECO:0000256" key="6">
    <source>
        <dbReference type="ARBA" id="ARBA00049130"/>
    </source>
</evidence>
<dbReference type="KEGG" id="hpel:HZS54_05955"/>
<gene>
    <name evidence="9" type="ORF">HZS54_05955</name>
</gene>
<organism evidence="9 10">
    <name type="scientific">Halosimplex pelagicum</name>
    <dbReference type="NCBI Taxonomy" id="869886"/>
    <lineage>
        <taxon>Archaea</taxon>
        <taxon>Methanobacteriati</taxon>
        <taxon>Methanobacteriota</taxon>
        <taxon>Stenosarchaea group</taxon>
        <taxon>Halobacteria</taxon>
        <taxon>Halobacteriales</taxon>
        <taxon>Haloarculaceae</taxon>
        <taxon>Halosimplex</taxon>
    </lineage>
</organism>
<evidence type="ECO:0000256" key="5">
    <source>
        <dbReference type="ARBA" id="ARBA00030172"/>
    </source>
</evidence>
<evidence type="ECO:0000256" key="4">
    <source>
        <dbReference type="ARBA" id="ARBA00023027"/>
    </source>
</evidence>
<dbReference type="SMART" id="SM00984">
    <property type="entry name" value="UDPG_MGDP_dh_C"/>
    <property type="match status" value="1"/>
</dbReference>
<proteinExistence type="inferred from homology"/>
<dbReference type="PIRSF" id="PIRSF000124">
    <property type="entry name" value="UDPglc_GDPman_dh"/>
    <property type="match status" value="1"/>
</dbReference>
<dbReference type="InterPro" id="IPR008927">
    <property type="entry name" value="6-PGluconate_DH-like_C_sf"/>
</dbReference>
<protein>
    <recommendedName>
        <fullName evidence="2">UDP-N-acetyl-D-mannosamine dehydrogenase</fullName>
        <ecNumber evidence="1">1.1.1.336</ecNumber>
    </recommendedName>
    <alternativeName>
        <fullName evidence="5">UDP-ManNAc 6-dehydrogenase</fullName>
    </alternativeName>
</protein>
<dbReference type="InterPro" id="IPR036220">
    <property type="entry name" value="UDP-Glc/GDP-Man_DH_C_sf"/>
</dbReference>
<dbReference type="GeneID" id="56082114"/>
<dbReference type="PANTHER" id="PTHR43491">
    <property type="entry name" value="UDP-N-ACETYL-D-MANNOSAMINE DEHYDROGENASE"/>
    <property type="match status" value="1"/>
</dbReference>
<evidence type="ECO:0000256" key="2">
    <source>
        <dbReference type="ARBA" id="ARBA00016796"/>
    </source>
</evidence>